<dbReference type="Proteomes" id="UP000003947">
    <property type="component" value="Unassembled WGS sequence"/>
</dbReference>
<evidence type="ECO:0000313" key="1">
    <source>
        <dbReference type="EMBL" id="EIM26393.1"/>
    </source>
</evidence>
<reference evidence="1 2" key="1">
    <citation type="submission" date="2012-02" db="EMBL/GenBank/DDBJ databases">
        <title>Improved High-Quality Draft sequence of Microvirga sp. WSM3557.</title>
        <authorList>
            <consortium name="US DOE Joint Genome Institute"/>
            <person name="Lucas S."/>
            <person name="Han J."/>
            <person name="Lapidus A."/>
            <person name="Cheng J.-F."/>
            <person name="Goodwin L."/>
            <person name="Pitluck S."/>
            <person name="Peters L."/>
            <person name="Zhang X."/>
            <person name="Detter J.C."/>
            <person name="Han C."/>
            <person name="Tapia R."/>
            <person name="Land M."/>
            <person name="Hauser L."/>
            <person name="Kyrpides N."/>
            <person name="Ivanova N."/>
            <person name="Pagani I."/>
            <person name="Brau L."/>
            <person name="Yates R."/>
            <person name="O'Hara G."/>
            <person name="Rui T."/>
            <person name="Howieson J."/>
            <person name="Reeve W."/>
            <person name="Woyke T."/>
        </authorList>
    </citation>
    <scope>NUCLEOTIDE SEQUENCE [LARGE SCALE GENOMIC DNA]</scope>
    <source>
        <strain evidence="1 2">WSM3557</strain>
    </source>
</reference>
<organism evidence="1 2">
    <name type="scientific">Microvirga lotononidis</name>
    <dbReference type="NCBI Taxonomy" id="864069"/>
    <lineage>
        <taxon>Bacteria</taxon>
        <taxon>Pseudomonadati</taxon>
        <taxon>Pseudomonadota</taxon>
        <taxon>Alphaproteobacteria</taxon>
        <taxon>Hyphomicrobiales</taxon>
        <taxon>Methylobacteriaceae</taxon>
        <taxon>Microvirga</taxon>
    </lineage>
</organism>
<sequence>MLCFEHAFHIVPPHSLEQVKRLCRRGVVMEVHWEHREYTADSHLVARYESYQALDSEKPIQQNGWSKFVHDGRLIDRGHFIVSGSSTNMLDEA</sequence>
<dbReference type="EMBL" id="JH660645">
    <property type="protein sequence ID" value="EIM26393.1"/>
    <property type="molecule type" value="Genomic_DNA"/>
</dbReference>
<gene>
    <name evidence="1" type="ORF">MicloDRAFT_00029420</name>
</gene>
<protein>
    <submittedName>
        <fullName evidence="1">Uncharacterized protein</fullName>
    </submittedName>
</protein>
<evidence type="ECO:0000313" key="2">
    <source>
        <dbReference type="Proteomes" id="UP000003947"/>
    </source>
</evidence>
<dbReference type="STRING" id="864069.MicloDRAFT_00029420"/>
<name>I4YR01_9HYPH</name>
<keyword evidence="2" id="KW-1185">Reference proteome</keyword>
<dbReference type="AlphaFoldDB" id="I4YR01"/>
<accession>I4YR01</accession>
<dbReference type="PATRIC" id="fig|864069.3.peg.3181"/>
<dbReference type="HOGENOM" id="CLU_2396372_0_0_5"/>
<proteinExistence type="predicted"/>